<dbReference type="SMART" id="SM01313">
    <property type="entry name" value="Sec3-PIP2_bind"/>
    <property type="match status" value="1"/>
</dbReference>
<dbReference type="Pfam" id="PF09763">
    <property type="entry name" value="Sec3_CC"/>
    <property type="match status" value="1"/>
</dbReference>
<dbReference type="PANTHER" id="PTHR16092:SF14">
    <property type="entry name" value="EXOCYST COMPLEX COMPONENT 1 ISOFORM X1"/>
    <property type="match status" value="1"/>
</dbReference>
<dbReference type="OrthoDB" id="27109at2759"/>
<dbReference type="GO" id="GO:0000145">
    <property type="term" value="C:exocyst"/>
    <property type="evidence" value="ECO:0007669"/>
    <property type="project" value="InterPro"/>
</dbReference>
<organism evidence="7 8">
    <name type="scientific">Kuraishia capsulata CBS 1993</name>
    <dbReference type="NCBI Taxonomy" id="1382522"/>
    <lineage>
        <taxon>Eukaryota</taxon>
        <taxon>Fungi</taxon>
        <taxon>Dikarya</taxon>
        <taxon>Ascomycota</taxon>
        <taxon>Saccharomycotina</taxon>
        <taxon>Pichiomycetes</taxon>
        <taxon>Pichiales</taxon>
        <taxon>Pichiaceae</taxon>
        <taxon>Kuraishia</taxon>
    </lineage>
</organism>
<evidence type="ECO:0000256" key="3">
    <source>
        <dbReference type="ARBA" id="ARBA00022483"/>
    </source>
</evidence>
<dbReference type="RefSeq" id="XP_022458776.1">
    <property type="nucleotide sequence ID" value="XM_022603031.1"/>
</dbReference>
<gene>
    <name evidence="7" type="ORF">KUCA_T00002751001</name>
</gene>
<dbReference type="GO" id="GO:0005886">
    <property type="term" value="C:plasma membrane"/>
    <property type="evidence" value="ECO:0007669"/>
    <property type="project" value="TreeGrafter"/>
</dbReference>
<dbReference type="Proteomes" id="UP000019384">
    <property type="component" value="Unassembled WGS sequence"/>
</dbReference>
<keyword evidence="3" id="KW-0268">Exocytosis</keyword>
<keyword evidence="8" id="KW-1185">Reference proteome</keyword>
<dbReference type="GO" id="GO:0006887">
    <property type="term" value="P:exocytosis"/>
    <property type="evidence" value="ECO:0007669"/>
    <property type="project" value="UniProtKB-KW"/>
</dbReference>
<evidence type="ECO:0000313" key="7">
    <source>
        <dbReference type="EMBL" id="CDK26777.1"/>
    </source>
</evidence>
<dbReference type="GO" id="GO:0006893">
    <property type="term" value="P:Golgi to plasma membrane transport"/>
    <property type="evidence" value="ECO:0007669"/>
    <property type="project" value="TreeGrafter"/>
</dbReference>
<dbReference type="Pfam" id="PF20654">
    <property type="entry name" value="Sec3_C-term"/>
    <property type="match status" value="1"/>
</dbReference>
<dbReference type="PANTHER" id="PTHR16092">
    <property type="entry name" value="SEC3/SYNTAXIN-RELATED"/>
    <property type="match status" value="1"/>
</dbReference>
<dbReference type="InterPro" id="IPR019160">
    <property type="entry name" value="Sec3_CC"/>
</dbReference>
<dbReference type="GeneID" id="34520164"/>
<dbReference type="STRING" id="1382522.W6MNY8"/>
<evidence type="ECO:0000256" key="2">
    <source>
        <dbReference type="ARBA" id="ARBA00022448"/>
    </source>
</evidence>
<feature type="compositionally biased region" description="Polar residues" evidence="5">
    <location>
        <begin position="342"/>
        <end position="386"/>
    </location>
</feature>
<reference evidence="7" key="2">
    <citation type="submission" date="2014-02" db="EMBL/GenBank/DDBJ databases">
        <title>Complete DNA sequence of /Kuraishia capsulata/ illustrates novel genomic features among budding yeasts (/Saccharomycotina/).</title>
        <authorList>
            <person name="Morales L."/>
            <person name="Noel B."/>
            <person name="Porcel B."/>
            <person name="Marcet-Houben M."/>
            <person name="Hullo M-F."/>
            <person name="Sacerdot C."/>
            <person name="Tekaia F."/>
            <person name="Leh-Louis V."/>
            <person name="Despons L."/>
            <person name="Khanna V."/>
            <person name="Aury J-M."/>
            <person name="Barbe V."/>
            <person name="Couloux A."/>
            <person name="Labadie K."/>
            <person name="Pelletier E."/>
            <person name="Souciet J-L."/>
            <person name="Boekhout T."/>
            <person name="Gabaldon T."/>
            <person name="Wincker P."/>
            <person name="Dujon B."/>
        </authorList>
    </citation>
    <scope>NUCLEOTIDE SEQUENCE</scope>
    <source>
        <strain evidence="7">CBS 1993</strain>
    </source>
</reference>
<feature type="compositionally biased region" description="Basic and acidic residues" evidence="5">
    <location>
        <begin position="30"/>
        <end position="40"/>
    </location>
</feature>
<dbReference type="InterPro" id="IPR028258">
    <property type="entry name" value="Sec3-PIP2_bind"/>
</dbReference>
<dbReference type="HOGENOM" id="CLU_002075_1_0_1"/>
<reference evidence="7" key="1">
    <citation type="submission" date="2013-12" db="EMBL/GenBank/DDBJ databases">
        <authorList>
            <person name="Genoscope - CEA"/>
        </authorList>
    </citation>
    <scope>NUCLEOTIDE SEQUENCE</scope>
    <source>
        <strain evidence="7">CBS 1993</strain>
    </source>
</reference>
<sequence length="1320" mass="148091">MHNAHKMVSGHGQRVLKEPRIQRLPQQHGSQDRRIQEHSRPVQAPVQNRSEPKPENHAMDLARQYDLDQKKIIKCCFSKTHNNHLVESYISHVRIIEDAKNTASRPPPDSPLKYKKSRLLIIAARPSGRLRLHKARENSDGTVQIGRTWDLDELSRIEIDPHLPTGFLAVMGKPYYWETNSPRERKVFCRTLLWHYMDYTGGKVPELINCSVESLGVDTKTVSRVSKVDMISTTLDDAPKNVADLPDVAPLRVSRNAEVPRIPEVTPIKQAPPQVYSNEEQFAASTAPLNFSAPEAIPDESMVKPLAIEKRSKPMSDREFHAHRRESSLKSLERLKGKKSSETSVDDSTPVFSRNAQGVVDTSSGPRLTHSRQSSIQKPSLPNIAQESEPVPKESIQENVNNRPDRPLSVSDVGFIAHQRTHDEIEDITGAEEATEDQSYSYNELDDFYDGYAEELSGEDGQEDDQVSIVQHLQVPVRQTLEPSKHLDDDDAASDLFSVGDEVDEITDFSFLPENDRSLNQKSNNGDMVEELFEEIGWSRSDTVQTIETKLRKLLRDSEYQSVKSLVDFSMDASSIESLISSGIHECNVLEPILSFFSIELSSFAEDIKHIEKQGRGLQIETTNKKLLWKEIRDLLEAVSISDHSLDILTTSTTSYSPQDVTSIKKVENVLIELDSALQTMRGASLKDDDDGKAMRALQERREKYEKTTEAFTQNVELQFKYLMHRSIGTLDVSSIPVAQIETAISRELAQLLIFAGITLFLRSASLSDYSGLMLSYQDQIREIYSVVAESLSAHVEKSKQVVSPPSISFKSDPKDIYGEKYRIRRNKSSHDRGGLNARDRLMERLGFSEETATETPNSSEVNFASVGEGVSELLDHFAAALINQQDMLVELFHLSSLHPTTLDEFAASRPVDQRVDQFLNPHRPKAISMEPDRNLASESMSSMSQMLSDYSQAVTKQVKSILKENPVEIPRTLAVIERMILTYNSTNQEFLIRKLTQLKSKLVTAWAVFVDKQIGIVSDSKLEGRNGSSYGVLRIVKVYPEFVRQVEASLSTLDFSIEDFQISEDVTKSYMELWRHLFSVLKGDKAMSNPTMGDLTKTTTNGSRGLVSNALTTISTSFHGDGSLEGDSLNHHIMLLLNFNWLLEEIKDVSKLGPIKTQLQELCHEETMAYADYVIRSGSAGRLLAFIEGVEGLTKADPSVGAVRNVDPSKRHAYAKDVLKKLLQTFDTKGVDKSVQGIVKQIHNELLGHAKYSDDMESPTSLSVIEDIEGALAEKVAGVIQNQLTSTLSRLNAIVDRYYPDVDVPVDRSEIAYAFKRAT</sequence>
<feature type="domain" description="Exocyst complex component Sec3 PIP2-binding N-terminal" evidence="6">
    <location>
        <begin position="113"/>
        <end position="199"/>
    </location>
</feature>
<dbReference type="InterPro" id="IPR048628">
    <property type="entry name" value="Sec3_C"/>
</dbReference>
<feature type="region of interest" description="Disordered" evidence="5">
    <location>
        <begin position="310"/>
        <end position="408"/>
    </location>
</feature>
<dbReference type="CDD" id="cd13315">
    <property type="entry name" value="PH_Sec3"/>
    <property type="match status" value="1"/>
</dbReference>
<evidence type="ECO:0000256" key="1">
    <source>
        <dbReference type="ARBA" id="ARBA00006518"/>
    </source>
</evidence>
<dbReference type="Pfam" id="PF15277">
    <property type="entry name" value="Sec3-PIP2_bind"/>
    <property type="match status" value="1"/>
</dbReference>
<feature type="region of interest" description="Disordered" evidence="5">
    <location>
        <begin position="1"/>
        <end position="57"/>
    </location>
</feature>
<dbReference type="GO" id="GO:0005546">
    <property type="term" value="F:phosphatidylinositol-4,5-bisphosphate binding"/>
    <property type="evidence" value="ECO:0007669"/>
    <property type="project" value="TreeGrafter"/>
</dbReference>
<protein>
    <recommendedName>
        <fullName evidence="6">Exocyst complex component Sec3 PIP2-binding N-terminal domain-containing protein</fullName>
    </recommendedName>
</protein>
<dbReference type="EMBL" id="HG793127">
    <property type="protein sequence ID" value="CDK26777.1"/>
    <property type="molecule type" value="Genomic_DNA"/>
</dbReference>
<keyword evidence="2" id="KW-0813">Transport</keyword>
<dbReference type="Gene3D" id="2.30.29.90">
    <property type="match status" value="1"/>
</dbReference>
<keyword evidence="4" id="KW-0175">Coiled coil</keyword>
<evidence type="ECO:0000256" key="5">
    <source>
        <dbReference type="SAM" id="MobiDB-lite"/>
    </source>
</evidence>
<evidence type="ECO:0000313" key="8">
    <source>
        <dbReference type="Proteomes" id="UP000019384"/>
    </source>
</evidence>
<comment type="similarity">
    <text evidence="1">Belongs to the SEC3 family.</text>
</comment>
<evidence type="ECO:0000259" key="6">
    <source>
        <dbReference type="SMART" id="SM01313"/>
    </source>
</evidence>
<accession>W6MNY8</accession>
<name>W6MNY8_9ASCO</name>
<proteinExistence type="inferred from homology"/>
<evidence type="ECO:0000256" key="4">
    <source>
        <dbReference type="ARBA" id="ARBA00023054"/>
    </source>
</evidence>
<feature type="compositionally biased region" description="Basic and acidic residues" evidence="5">
    <location>
        <begin position="310"/>
        <end position="341"/>
    </location>
</feature>